<dbReference type="InterPro" id="IPR011782">
    <property type="entry name" value="Pept_S1C_Do"/>
</dbReference>
<dbReference type="EMBL" id="DRTX01000069">
    <property type="protein sequence ID" value="HHF52961.1"/>
    <property type="molecule type" value="Genomic_DNA"/>
</dbReference>
<feature type="domain" description="PDZ" evidence="9">
    <location>
        <begin position="289"/>
        <end position="380"/>
    </location>
</feature>
<comment type="caution">
    <text evidence="10">The sequence shown here is derived from an EMBL/GenBank/DDBJ whole genome shotgun (WGS) entry which is preliminary data.</text>
</comment>
<dbReference type="Proteomes" id="UP000886050">
    <property type="component" value="Unassembled WGS sequence"/>
</dbReference>
<dbReference type="SUPFAM" id="SSF50156">
    <property type="entry name" value="PDZ domain-like"/>
    <property type="match status" value="2"/>
</dbReference>
<feature type="binding site" evidence="8">
    <location>
        <position position="72"/>
    </location>
    <ligand>
        <name>substrate</name>
    </ligand>
</feature>
<dbReference type="NCBIfam" id="TIGR02037">
    <property type="entry name" value="degP_htrA_DO"/>
    <property type="match status" value="1"/>
</dbReference>
<dbReference type="GO" id="GO:0006508">
    <property type="term" value="P:proteolysis"/>
    <property type="evidence" value="ECO:0007669"/>
    <property type="project" value="UniProtKB-KW"/>
</dbReference>
<sequence length="511" mass="56378">MRRKILYIIGALIFAGGLISGVIITAQLKLSDLNGATSKEQLLVKNEEGEYESPFVKVAERVMPAVVNISTERIVKVKEEPFPFQFEGPFDEFFKKFFEEPFKNMPREYHSRSLGSGFIFKKDGNKYYILTNYHVIKNADKIIIRLSDKTEIKGKEVKIIGKDKNTDIAVLMIKSDKELPVLKLGDSDRIKVGDWAIAVGNPFGLDRTVTVGVISAKGRSGIYLPEGPIYENFIQTDAAINPGNSGGPLVNLKGEVIGINTAITSPSGGFVGIGFAIPVNTAKYVSEQLIEKGRVVRGYLGVYPQELTADLAKAYGLEKPEGVLIRQVKEGSPADKAGLKDGDVIIKFNGKPVKDLESFRLMVAKTPPGTVVDVVVIRENGVKKTLRVKLGEYPEDQTAARGEEEEEKSYSEEGKGSWAGMKVMDLKSEEAKIYYKGKEKEGVVIYEIEAGSPADDARLKRGDVIKKIGGIEIKGIKDFEKAAQKFKDSEKPVLLKIIRDGFPYYLAIEPK</sequence>
<keyword evidence="5" id="KW-0378">Hydrolase</keyword>
<feature type="binding site" evidence="8">
    <location>
        <position position="167"/>
    </location>
    <ligand>
        <name>substrate</name>
    </ligand>
</feature>
<protein>
    <submittedName>
        <fullName evidence="10">DegQ family serine endoprotease</fullName>
    </submittedName>
</protein>
<evidence type="ECO:0000256" key="7">
    <source>
        <dbReference type="PIRSR" id="PIRSR611782-1"/>
    </source>
</evidence>
<evidence type="ECO:0000256" key="8">
    <source>
        <dbReference type="PIRSR" id="PIRSR611782-2"/>
    </source>
</evidence>
<keyword evidence="4" id="KW-0677">Repeat</keyword>
<feature type="binding site" evidence="8">
    <location>
        <position position="134"/>
    </location>
    <ligand>
        <name>substrate</name>
    </ligand>
</feature>
<dbReference type="SUPFAM" id="SSF50494">
    <property type="entry name" value="Trypsin-like serine proteases"/>
    <property type="match status" value="1"/>
</dbReference>
<dbReference type="Pfam" id="PF13180">
    <property type="entry name" value="PDZ_2"/>
    <property type="match status" value="2"/>
</dbReference>
<dbReference type="Gene3D" id="2.30.42.10">
    <property type="match status" value="2"/>
</dbReference>
<name>A0A7V5LT50_UNCW3</name>
<comment type="similarity">
    <text evidence="1">Belongs to the peptidase S1C family.</text>
</comment>
<feature type="active site" description="Charge relay system" evidence="7">
    <location>
        <position position="245"/>
    </location>
</feature>
<evidence type="ECO:0000256" key="2">
    <source>
        <dbReference type="ARBA" id="ARBA00022670"/>
    </source>
</evidence>
<gene>
    <name evidence="10" type="ORF">ENL43_01180</name>
</gene>
<organism evidence="10">
    <name type="scientific">candidate division WOR-3 bacterium</name>
    <dbReference type="NCBI Taxonomy" id="2052148"/>
    <lineage>
        <taxon>Bacteria</taxon>
        <taxon>Bacteria division WOR-3</taxon>
    </lineage>
</organism>
<dbReference type="GO" id="GO:0004252">
    <property type="term" value="F:serine-type endopeptidase activity"/>
    <property type="evidence" value="ECO:0007669"/>
    <property type="project" value="InterPro"/>
</dbReference>
<feature type="binding site" evidence="8">
    <location>
        <begin position="243"/>
        <end position="245"/>
    </location>
    <ligand>
        <name>substrate</name>
    </ligand>
</feature>
<accession>A0A7V5LT50</accession>
<dbReference type="Pfam" id="PF13365">
    <property type="entry name" value="Trypsin_2"/>
    <property type="match status" value="1"/>
</dbReference>
<dbReference type="PANTHER" id="PTHR22939">
    <property type="entry name" value="SERINE PROTEASE FAMILY S1C HTRA-RELATED"/>
    <property type="match status" value="1"/>
</dbReference>
<dbReference type="PANTHER" id="PTHR22939:SF129">
    <property type="entry name" value="SERINE PROTEASE HTRA2, MITOCHONDRIAL"/>
    <property type="match status" value="1"/>
</dbReference>
<dbReference type="InterPro" id="IPR001478">
    <property type="entry name" value="PDZ"/>
</dbReference>
<keyword evidence="6" id="KW-0720">Serine protease</keyword>
<dbReference type="PROSITE" id="PS50106">
    <property type="entry name" value="PDZ"/>
    <property type="match status" value="2"/>
</dbReference>
<evidence type="ECO:0000313" key="10">
    <source>
        <dbReference type="EMBL" id="HHF52961.1"/>
    </source>
</evidence>
<feature type="domain" description="PDZ" evidence="9">
    <location>
        <begin position="407"/>
        <end position="501"/>
    </location>
</feature>
<feature type="active site" description="Charge relay system" evidence="7">
    <location>
        <position position="134"/>
    </location>
</feature>
<keyword evidence="2" id="KW-0645">Protease</keyword>
<evidence type="ECO:0000259" key="9">
    <source>
        <dbReference type="PROSITE" id="PS50106"/>
    </source>
</evidence>
<dbReference type="PRINTS" id="PR00834">
    <property type="entry name" value="PROTEASES2C"/>
</dbReference>
<feature type="active site" description="Charge relay system" evidence="7">
    <location>
        <position position="167"/>
    </location>
</feature>
<dbReference type="SMART" id="SM00228">
    <property type="entry name" value="PDZ"/>
    <property type="match status" value="2"/>
</dbReference>
<evidence type="ECO:0000256" key="3">
    <source>
        <dbReference type="ARBA" id="ARBA00022729"/>
    </source>
</evidence>
<dbReference type="Gene3D" id="2.40.10.120">
    <property type="match status" value="1"/>
</dbReference>
<dbReference type="InterPro" id="IPR009003">
    <property type="entry name" value="Peptidase_S1_PA"/>
</dbReference>
<dbReference type="InterPro" id="IPR001940">
    <property type="entry name" value="Peptidase_S1C"/>
</dbReference>
<dbReference type="FunFam" id="2.40.10.10:FF:000001">
    <property type="entry name" value="Periplasmic serine protease DegS"/>
    <property type="match status" value="1"/>
</dbReference>
<evidence type="ECO:0000256" key="5">
    <source>
        <dbReference type="ARBA" id="ARBA00022801"/>
    </source>
</evidence>
<dbReference type="AlphaFoldDB" id="A0A7V5LT50"/>
<proteinExistence type="inferred from homology"/>
<evidence type="ECO:0000256" key="6">
    <source>
        <dbReference type="ARBA" id="ARBA00022825"/>
    </source>
</evidence>
<evidence type="ECO:0000256" key="1">
    <source>
        <dbReference type="ARBA" id="ARBA00010541"/>
    </source>
</evidence>
<keyword evidence="3" id="KW-0732">Signal</keyword>
<reference evidence="10" key="1">
    <citation type="journal article" date="2020" name="mSystems">
        <title>Genome- and Community-Level Interaction Insights into Carbon Utilization and Element Cycling Functions of Hydrothermarchaeota in Hydrothermal Sediment.</title>
        <authorList>
            <person name="Zhou Z."/>
            <person name="Liu Y."/>
            <person name="Xu W."/>
            <person name="Pan J."/>
            <person name="Luo Z.H."/>
            <person name="Li M."/>
        </authorList>
    </citation>
    <scope>NUCLEOTIDE SEQUENCE [LARGE SCALE GENOMIC DNA]</scope>
    <source>
        <strain evidence="10">HyVt-96</strain>
    </source>
</reference>
<dbReference type="InterPro" id="IPR036034">
    <property type="entry name" value="PDZ_sf"/>
</dbReference>
<dbReference type="CDD" id="cd10839">
    <property type="entry name" value="cpPDZ1_DegP-like"/>
    <property type="match status" value="1"/>
</dbReference>
<evidence type="ECO:0000256" key="4">
    <source>
        <dbReference type="ARBA" id="ARBA00022737"/>
    </source>
</evidence>